<evidence type="ECO:0000256" key="1">
    <source>
        <dbReference type="ARBA" id="ARBA00010568"/>
    </source>
</evidence>
<dbReference type="Gene3D" id="3.30.760.10">
    <property type="entry name" value="RNA Cap, Translation Initiation Factor Eif4e"/>
    <property type="match status" value="1"/>
</dbReference>
<dbReference type="SUPFAM" id="SSF55418">
    <property type="entry name" value="eIF4e-like"/>
    <property type="match status" value="1"/>
</dbReference>
<dbReference type="OrthoDB" id="10067381at2759"/>
<name>A0A6J8AP88_MYTCO</name>
<evidence type="ECO:0000256" key="2">
    <source>
        <dbReference type="SAM" id="MobiDB-lite"/>
    </source>
</evidence>
<dbReference type="Gene3D" id="2.40.50.140">
    <property type="entry name" value="Nucleic acid-binding proteins"/>
    <property type="match status" value="1"/>
</dbReference>
<evidence type="ECO:0000313" key="3">
    <source>
        <dbReference type="EMBL" id="CAC5371707.1"/>
    </source>
</evidence>
<dbReference type="SUPFAM" id="SSF50249">
    <property type="entry name" value="Nucleic acid-binding proteins"/>
    <property type="match status" value="1"/>
</dbReference>
<dbReference type="AlphaFoldDB" id="A0A6J8AP88"/>
<dbReference type="PANTHER" id="PTHR31977:SF1">
    <property type="entry name" value="UPF0696 PROTEIN C11ORF68"/>
    <property type="match status" value="1"/>
</dbReference>
<gene>
    <name evidence="3" type="ORF">MCOR_10068</name>
</gene>
<dbReference type="Proteomes" id="UP000507470">
    <property type="component" value="Unassembled WGS sequence"/>
</dbReference>
<dbReference type="PANTHER" id="PTHR31977">
    <property type="entry name" value="UPF0696 PROTEIN C11ORF68"/>
    <property type="match status" value="1"/>
</dbReference>
<feature type="compositionally biased region" description="Basic residues" evidence="2">
    <location>
        <begin position="21"/>
        <end position="31"/>
    </location>
</feature>
<feature type="compositionally biased region" description="Basic residues" evidence="2">
    <location>
        <begin position="1"/>
        <end position="12"/>
    </location>
</feature>
<dbReference type="InterPro" id="IPR015034">
    <property type="entry name" value="Bles03"/>
</dbReference>
<feature type="region of interest" description="Disordered" evidence="2">
    <location>
        <begin position="1"/>
        <end position="39"/>
    </location>
</feature>
<protein>
    <submittedName>
        <fullName evidence="3">Uncharacterized protein</fullName>
    </submittedName>
</protein>
<dbReference type="InterPro" id="IPR023398">
    <property type="entry name" value="TIF_eIF4e-like"/>
</dbReference>
<dbReference type="EMBL" id="CACVKT020001792">
    <property type="protein sequence ID" value="CAC5371707.1"/>
    <property type="molecule type" value="Genomic_DNA"/>
</dbReference>
<dbReference type="InterPro" id="IPR012340">
    <property type="entry name" value="NA-bd_OB-fold"/>
</dbReference>
<comment type="similarity">
    <text evidence="1">Belongs to the UPF0696 family.</text>
</comment>
<proteinExistence type="inferred from homology"/>
<evidence type="ECO:0000313" key="4">
    <source>
        <dbReference type="Proteomes" id="UP000507470"/>
    </source>
</evidence>
<organism evidence="3 4">
    <name type="scientific">Mytilus coruscus</name>
    <name type="common">Sea mussel</name>
    <dbReference type="NCBI Taxonomy" id="42192"/>
    <lineage>
        <taxon>Eukaryota</taxon>
        <taxon>Metazoa</taxon>
        <taxon>Spiralia</taxon>
        <taxon>Lophotrochozoa</taxon>
        <taxon>Mollusca</taxon>
        <taxon>Bivalvia</taxon>
        <taxon>Autobranchia</taxon>
        <taxon>Pteriomorphia</taxon>
        <taxon>Mytilida</taxon>
        <taxon>Mytiloidea</taxon>
        <taxon>Mytilidae</taxon>
        <taxon>Mytilinae</taxon>
        <taxon>Mytilus</taxon>
    </lineage>
</organism>
<keyword evidence="4" id="KW-1185">Reference proteome</keyword>
<sequence length="498" mass="56591">MEKKVKSGKHGKGKDVEKIGSKRKLKEKKQKTKDSTTKRIKLETQSCDAKTEVAKPNAGRVTQPKYVQVGQPLDECLEEDTFFNEWVGKNLPSCHQKAKGVHWISVERRNSNEEYETKTMPDIIGLHSAFVGTKIMNTQTLKKLAKKYSFTSGKWMLFGKTGQEIDQLWRTVADGVIKGIIPSVSAKVSASNEENDSHVICIYNDNFLNESEVYTLRDGIRNSGIDKPLKYKADLYTCLGIYSQNTWGIDPVLYRGIAANNFIFIKAKNDRAVLIIQACLPCIHLQTFVPTPNLPLVAGITITKESSPLLSITGPTMNTAVPIKLGIKSISRLEKYRTGDEHVRLSILFHDGNTCLKGIAFGASARKWKKTLKYEIQLLESTVFEKLKNGYAKIPKEKNMKISELDQQFENLLVSTSKVMFTKIGESMRPKEKFLREIYISDATGEIKIKMWSNDAEEFPYNEGDFVKLKYVCLRYDSFYHQCFLEKSDNMIILRCNE</sequence>
<dbReference type="Pfam" id="PF08939">
    <property type="entry name" value="Bles03"/>
    <property type="match status" value="1"/>
</dbReference>
<reference evidence="3 4" key="1">
    <citation type="submission" date="2020-06" db="EMBL/GenBank/DDBJ databases">
        <authorList>
            <person name="Li R."/>
            <person name="Bekaert M."/>
        </authorList>
    </citation>
    <scope>NUCLEOTIDE SEQUENCE [LARGE SCALE GENOMIC DNA]</scope>
    <source>
        <strain evidence="4">wild</strain>
    </source>
</reference>
<accession>A0A6J8AP88</accession>